<comment type="caution">
    <text evidence="5">The sequence shown here is derived from an EMBL/GenBank/DDBJ whole genome shotgun (WGS) entry which is preliminary data.</text>
</comment>
<accession>A0A8H5LYA2</accession>
<dbReference type="PROSITE" id="PS00122">
    <property type="entry name" value="CARBOXYLESTERASE_B_1"/>
    <property type="match status" value="1"/>
</dbReference>
<gene>
    <name evidence="5" type="ORF">D9758_000817</name>
</gene>
<proteinExistence type="inferred from homology"/>
<dbReference type="InterPro" id="IPR029058">
    <property type="entry name" value="AB_hydrolase_fold"/>
</dbReference>
<evidence type="ECO:0000259" key="4">
    <source>
        <dbReference type="Pfam" id="PF00135"/>
    </source>
</evidence>
<evidence type="ECO:0000256" key="1">
    <source>
        <dbReference type="ARBA" id="ARBA00005964"/>
    </source>
</evidence>
<name>A0A8H5LYA2_9AGAR</name>
<dbReference type="InterPro" id="IPR019826">
    <property type="entry name" value="Carboxylesterase_B_AS"/>
</dbReference>
<dbReference type="AlphaFoldDB" id="A0A8H5LYA2"/>
<dbReference type="InterPro" id="IPR050309">
    <property type="entry name" value="Type-B_Carboxylest/Lipase"/>
</dbReference>
<dbReference type="GO" id="GO:0016787">
    <property type="term" value="F:hydrolase activity"/>
    <property type="evidence" value="ECO:0007669"/>
    <property type="project" value="UniProtKB-KW"/>
</dbReference>
<dbReference type="EC" id="3.1.1.-" evidence="3"/>
<dbReference type="SUPFAM" id="SSF53474">
    <property type="entry name" value="alpha/beta-Hydrolases"/>
    <property type="match status" value="1"/>
</dbReference>
<dbReference type="PANTHER" id="PTHR11559">
    <property type="entry name" value="CARBOXYLESTERASE"/>
    <property type="match status" value="1"/>
</dbReference>
<organism evidence="5 6">
    <name type="scientific">Tetrapyrgos nigripes</name>
    <dbReference type="NCBI Taxonomy" id="182062"/>
    <lineage>
        <taxon>Eukaryota</taxon>
        <taxon>Fungi</taxon>
        <taxon>Dikarya</taxon>
        <taxon>Basidiomycota</taxon>
        <taxon>Agaricomycotina</taxon>
        <taxon>Agaricomycetes</taxon>
        <taxon>Agaricomycetidae</taxon>
        <taxon>Agaricales</taxon>
        <taxon>Marasmiineae</taxon>
        <taxon>Marasmiaceae</taxon>
        <taxon>Tetrapyrgos</taxon>
    </lineage>
</organism>
<feature type="domain" description="Carboxylesterase type B" evidence="4">
    <location>
        <begin position="57"/>
        <end position="534"/>
    </location>
</feature>
<keyword evidence="6" id="KW-1185">Reference proteome</keyword>
<comment type="similarity">
    <text evidence="1 3">Belongs to the type-B carboxylesterase/lipase family.</text>
</comment>
<evidence type="ECO:0000256" key="2">
    <source>
        <dbReference type="ARBA" id="ARBA00022801"/>
    </source>
</evidence>
<evidence type="ECO:0000313" key="6">
    <source>
        <dbReference type="Proteomes" id="UP000559256"/>
    </source>
</evidence>
<dbReference type="Pfam" id="PF00135">
    <property type="entry name" value="COesterase"/>
    <property type="match status" value="1"/>
</dbReference>
<reference evidence="5 6" key="1">
    <citation type="journal article" date="2020" name="ISME J.">
        <title>Uncovering the hidden diversity of litter-decomposition mechanisms in mushroom-forming fungi.</title>
        <authorList>
            <person name="Floudas D."/>
            <person name="Bentzer J."/>
            <person name="Ahren D."/>
            <person name="Johansson T."/>
            <person name="Persson P."/>
            <person name="Tunlid A."/>
        </authorList>
    </citation>
    <scope>NUCLEOTIDE SEQUENCE [LARGE SCALE GENOMIC DNA]</scope>
    <source>
        <strain evidence="5 6">CBS 291.85</strain>
    </source>
</reference>
<keyword evidence="2 3" id="KW-0378">Hydrolase</keyword>
<dbReference type="Gene3D" id="3.40.50.1820">
    <property type="entry name" value="alpha/beta hydrolase"/>
    <property type="match status" value="1"/>
</dbReference>
<dbReference type="EMBL" id="JAACJM010000003">
    <property type="protein sequence ID" value="KAF5373821.1"/>
    <property type="molecule type" value="Genomic_DNA"/>
</dbReference>
<sequence>MTIYLYPGCHTLLFCTLVGEELRNDHSRFASDHDSAMFHLLLFFTSAISQIFKPHDAVVDTGYARYLGNRSYSNTISYLGVPYAEPPLGELRFRKAVPLNTTRLQEEQKGIYDATHYPDFCIQGGRDGLAGGAGMEDCLKVNVYTPVGASRGTNLPVLVFLHGGGYIFGNPHNFPFDNWIHQSPNVVIVSVYYRLNSLGFLTHPEFTSSNIGDVNAGFFDQIEALRWIQKYIDQFGGNPEQVTIMGHSAGASSVELHLVARLEEMGRPNGALFSKAIAQSAYRVPLPTLEQQVPLFDFYSSAAGCEDGSVSEKMTCLRNVPVDALARAQDLAITPAFDGAYNIFRPVVDGKIIRDYPTKLIMNGEFLDVPLLIGATSNETSINEMPAAEGLKFLFPTLEEEDIQEFLRVYPRDDFTSDSQHFQVMTGESVFICSVPLIASAFSRRQNNVWTYRYNQPNPTKGSSAVAHSAESWMMFGGTNTGNNGTSIFTPLSPTDKLFSEELISYWLSFVRTGNPNSFKQARSPYWEKYTTEPLETHYQVPMTETDVLPRRRMVLQKDANGDDTASPISGCFLEREPENEGNRCTFVGTKVGKEQN</sequence>
<dbReference type="InterPro" id="IPR002018">
    <property type="entry name" value="CarbesteraseB"/>
</dbReference>
<dbReference type="Proteomes" id="UP000559256">
    <property type="component" value="Unassembled WGS sequence"/>
</dbReference>
<evidence type="ECO:0000256" key="3">
    <source>
        <dbReference type="RuleBase" id="RU361235"/>
    </source>
</evidence>
<protein>
    <recommendedName>
        <fullName evidence="3">Carboxylic ester hydrolase</fullName>
        <ecNumber evidence="3">3.1.1.-</ecNumber>
    </recommendedName>
</protein>
<evidence type="ECO:0000313" key="5">
    <source>
        <dbReference type="EMBL" id="KAF5373821.1"/>
    </source>
</evidence>
<dbReference type="OrthoDB" id="408631at2759"/>